<feature type="compositionally biased region" description="Polar residues" evidence="1">
    <location>
        <begin position="2004"/>
        <end position="2016"/>
    </location>
</feature>
<dbReference type="CTD" id="127254"/>
<dbReference type="GeneTree" id="ENSGT00530000064485"/>
<reference evidence="5" key="3">
    <citation type="submission" date="2025-04" db="UniProtKB">
        <authorList>
            <consortium name="RefSeq"/>
        </authorList>
    </citation>
    <scope>IDENTIFICATION</scope>
    <source>
        <strain evidence="5">Nigerian</strain>
        <tissue evidence="5">Liver and blood</tissue>
    </source>
</reference>
<feature type="compositionally biased region" description="Acidic residues" evidence="1">
    <location>
        <begin position="1422"/>
        <end position="1434"/>
    </location>
</feature>
<feature type="compositionally biased region" description="Basic and acidic residues" evidence="1">
    <location>
        <begin position="982"/>
        <end position="991"/>
    </location>
</feature>
<evidence type="ECO:0000259" key="2">
    <source>
        <dbReference type="Pfam" id="PF15257"/>
    </source>
</evidence>
<dbReference type="Xenbase" id="XB-GENE-5880720">
    <property type="gene designation" value="erich3"/>
</dbReference>
<feature type="compositionally biased region" description="Acidic residues" evidence="1">
    <location>
        <begin position="1354"/>
        <end position="1366"/>
    </location>
</feature>
<protein>
    <submittedName>
        <fullName evidence="3">Glutamate-rich 3</fullName>
    </submittedName>
    <submittedName>
        <fullName evidence="5">Glutamate-rich protein 3 isoform X1</fullName>
    </submittedName>
</protein>
<feature type="compositionally biased region" description="Polar residues" evidence="1">
    <location>
        <begin position="820"/>
        <end position="830"/>
    </location>
</feature>
<evidence type="ECO:0000313" key="6">
    <source>
        <dbReference type="Xenbase" id="XB-GENE-5880720"/>
    </source>
</evidence>
<feature type="compositionally biased region" description="Acidic residues" evidence="1">
    <location>
        <begin position="1310"/>
        <end position="1328"/>
    </location>
</feature>
<feature type="compositionally biased region" description="Acidic residues" evidence="1">
    <location>
        <begin position="1639"/>
        <end position="1650"/>
    </location>
</feature>
<feature type="region of interest" description="Disordered" evidence="1">
    <location>
        <begin position="1194"/>
        <end position="2048"/>
    </location>
</feature>
<feature type="compositionally biased region" description="Basic and acidic residues" evidence="1">
    <location>
        <begin position="778"/>
        <end position="798"/>
    </location>
</feature>
<gene>
    <name evidence="3 5 6" type="primary">erich3</name>
</gene>
<feature type="compositionally biased region" description="Basic and acidic residues" evidence="1">
    <location>
        <begin position="534"/>
        <end position="590"/>
    </location>
</feature>
<feature type="compositionally biased region" description="Polar residues" evidence="1">
    <location>
        <begin position="1412"/>
        <end position="1421"/>
    </location>
</feature>
<feature type="compositionally biased region" description="Basic and acidic residues" evidence="1">
    <location>
        <begin position="1960"/>
        <end position="1971"/>
    </location>
</feature>
<dbReference type="OMA" id="HKMEDES"/>
<feature type="compositionally biased region" description="Polar residues" evidence="1">
    <location>
        <begin position="837"/>
        <end position="849"/>
    </location>
</feature>
<feature type="region of interest" description="Disordered" evidence="1">
    <location>
        <begin position="405"/>
        <end position="590"/>
    </location>
</feature>
<dbReference type="InterPro" id="IPR048257">
    <property type="entry name" value="DUF4590"/>
</dbReference>
<dbReference type="PANTHER" id="PTHR23034">
    <property type="entry name" value="GLUTAMATE-RICH PROTEIN 3"/>
    <property type="match status" value="1"/>
</dbReference>
<sequence>MSHPYVGPLSAYNSLTDKHLTGYFNNTRIRRHLQRAGLVTRSGRILTEKEFKINSMRRDHQKYIRQCLAQAIFQKVLDMERNHQIEIKRKLETFARRERIQRIKADHSKTVEEETFALFSPRPPTGPKSGVTRQMITQKELSDSSDSVSSPRPNTAPGNMQRPVRLQPIQGYCPSRTAPKTSSGLRQKESADEQEQQFPRGVDRDLMKLMNAMDHSTGVSPYRLPIINNFVIPAPPPQRKYPKQLKQTVSTSSRGRRFRPTTAPNGLELTSKDSGKFHKTILHSNVAVTMVYLGKNVHLSHDDNDFRDEIKVFQQHCGGENLCVFKGRLQEGETFNLISRRHRGFPFSLTFYINGMQVDRLSSCCEYKHRKGARLGGKNGYFGFVNIEGASPCYRCIIAMGLDKKPSPPPKKAKDEDYDSNEEKENVRECESIMDKETIDDMERDEECEEDDNTREKEIEDTSSVYDKTDMEDEEEQDKEYEGGKKEDQNDEYEADDEAKDEYDEDFEVEEEKPDEKTNEEGQVDDQVNGKSKSPSDDEKDDLDHEGESNKPSKEATETSDSEKDERDGHSDSEYEEDKQGKHSITDKEMNIAARKIQLFYREHRTHLQNIQKMKTERKHSTGSVSSHSTIYTSSSEDGSGDEEGEAKTSSSEHPKKRNKKTLQNSENIQDSVTHLGEDTHSEEQANEEPKLEETGETEDIETCPSSKEDNPLPEDTVAEPQPHPSEDDNERCVSPSENGCEQEVEYEATVHMDESSSKTQDNLINDNTHSETEEEGDGRSVQEKIAEAIDHEEHFNSEPEPSDSSTDEEDNFKNAFHGSKSSLEQTSLNETEELIEQNNTERSTSRADSMTLEAASESVNLQTVNEESLTRSATFNDLENGSQNIDEHIQDEEATAGEELKQAEDAVEESKQPDELIDNGESTNDTISVEVATDCEKKELESLHEELTNNENDIEAQLETPEIEGDIEIQNNSDVCAPDAGEIKEEKLDDQNAEEQNIPLEESGDATGNEVKDEEAVENGDITINEDHDLSAETSTTLNMENEDAGFSNDTKGEEEEDHIEEHERTGTLTTEEENIAVTSDSVDEVEETENQLVQEEEQHASENEIAEDSAKNDDLSEGNVDKEQTEDGIQAIDDTAIELSDNNENVTKEEQNENNDNEYADTSHDEVVACTNTENLTSSVTEEGEAVVLLEPSDSVKTENEVHSEFTGAENASRAVSPETNDSTKCIAIDANSNEEQTAEDNGLPNDQGEAKENEESTNGEEVHQAEISDTGNEMENVASSVMVEDEDKEQTEDGIQEIADTATELPDTSEDVTEEEQNENNDNEGTDTSHDAGNEVDSCTDMENLTSSVMVEDEDKEQTEDSIQEIAENATELPDTSEDITKEEQNENNDNEGTDTSHDVGNEVDSCTDMENLTSSVTVEDEDKEQTEDSIQEIAETATELPDTSEDITEEEQNENNDNEGTGTSHDAGNEGDSCTDMENVTSSIMVEEEDKEQAEDDIQEIADTSADLPETNEDITEQEQSENNDEGADTSNDADNELDPCNDMENVPNSVTEEEEPELVEPSDILTTENEDISAENASIAVSPDTHDSNECIVIEDDNSKEEHTTEESSENNALSSHQDDGNQDVSDLSRDDANLEEEQTTEESSENNGLPSDPDDGNQDINGDTENLINEKEVESVNEEMQLQSQDVAVKDDMANVMEAFSDETEKAIECDNNDVEHTDPSTEEHSANDSSKEMASAPEDSGLETQDESSDVNAVSGDMTSKTEDEPDNVAENNLLDDEEGTDNKDNSSNADQLGQEESLTSDVNENEHNQDDIVNESASENNEEDTPAEMCSSEQDSVNNIASLDQDNENTIEQSTETKEESSSVNEEAAETGDVVSTDINNVAGAEKLEEEIDAESTIENVSINNLHETDANSNEENGETEENADSKEEDVSQIVDEEEIKNTGALEPETSQSERADNDKPEIEQEATPVTEFSESSENIEESKEEEGEVNETDQDISPNDAENTLPNDKTEEILNVSELGTVNSIPDNEISQTENEDPI</sequence>
<feature type="compositionally biased region" description="Basic and acidic residues" evidence="1">
    <location>
        <begin position="1098"/>
        <end position="1127"/>
    </location>
</feature>
<feature type="compositionally biased region" description="Acidic residues" evidence="1">
    <location>
        <begin position="953"/>
        <end position="968"/>
    </location>
</feature>
<feature type="compositionally biased region" description="Polar residues" evidence="1">
    <location>
        <begin position="1270"/>
        <end position="1282"/>
    </location>
</feature>
<dbReference type="KEGG" id="xtr:100127552"/>
<evidence type="ECO:0000313" key="3">
    <source>
        <dbReference type="Ensembl" id="ENSXETP00000107919"/>
    </source>
</evidence>
<feature type="compositionally biased region" description="Acidic residues" evidence="1">
    <location>
        <begin position="1286"/>
        <end position="1298"/>
    </location>
</feature>
<feature type="compositionally biased region" description="Basic and acidic residues" evidence="1">
    <location>
        <begin position="899"/>
        <end position="915"/>
    </location>
</feature>
<dbReference type="Ensembl" id="ENSXETT00000117706">
    <property type="protein sequence ID" value="ENSXETP00000107919"/>
    <property type="gene ID" value="ENSXETG00000002998"/>
</dbReference>
<dbReference type="GeneID" id="100127552"/>
<feature type="compositionally biased region" description="Acidic residues" evidence="1">
    <location>
        <begin position="1771"/>
        <end position="1787"/>
    </location>
</feature>
<feature type="compositionally biased region" description="Acidic residues" evidence="1">
    <location>
        <begin position="1446"/>
        <end position="1461"/>
    </location>
</feature>
<feature type="compositionally biased region" description="Low complexity" evidence="1">
    <location>
        <begin position="624"/>
        <end position="638"/>
    </location>
</feature>
<feature type="region of interest" description="Disordered" evidence="1">
    <location>
        <begin position="608"/>
        <end position="1169"/>
    </location>
</feature>
<feature type="region of interest" description="Disordered" evidence="1">
    <location>
        <begin position="235"/>
        <end position="270"/>
    </location>
</feature>
<feature type="compositionally biased region" description="Acidic residues" evidence="1">
    <location>
        <begin position="1986"/>
        <end position="2003"/>
    </location>
</feature>
<name>A0A803JJ45_XENTR</name>
<keyword evidence="4" id="KW-1185">Reference proteome</keyword>
<evidence type="ECO:0000256" key="1">
    <source>
        <dbReference type="SAM" id="MobiDB-lite"/>
    </source>
</evidence>
<feature type="compositionally biased region" description="Polar residues" evidence="1">
    <location>
        <begin position="1664"/>
        <end position="1673"/>
    </location>
</feature>
<feature type="compositionally biased region" description="Acidic residues" evidence="1">
    <location>
        <begin position="470"/>
        <end position="479"/>
    </location>
</feature>
<evidence type="ECO:0000313" key="5">
    <source>
        <dbReference type="RefSeq" id="XP_017949022.2"/>
    </source>
</evidence>
<proteinExistence type="predicted"/>
<feature type="compositionally biased region" description="Basic and acidic residues" evidence="1">
    <location>
        <begin position="421"/>
        <end position="441"/>
    </location>
</feature>
<feature type="compositionally biased region" description="Acidic residues" evidence="1">
    <location>
        <begin position="442"/>
        <end position="453"/>
    </location>
</feature>
<feature type="compositionally biased region" description="Polar residues" evidence="1">
    <location>
        <begin position="2027"/>
        <end position="2042"/>
    </location>
</feature>
<reference evidence="3" key="1">
    <citation type="journal article" date="2010" name="Science">
        <title>The genome of the Western clawed frog Xenopus tropicalis.</title>
        <authorList>
            <person name="Hellsten U."/>
            <person name="Harland R.M."/>
            <person name="Gilchrist M.J."/>
            <person name="Hendrix D."/>
            <person name="Jurka J."/>
            <person name="Kapitonov V."/>
            <person name="Ovcharenko I."/>
            <person name="Putnam N.H."/>
            <person name="Shu S."/>
            <person name="Taher L."/>
            <person name="Blitz I.L."/>
            <person name="Blumberg B."/>
            <person name="Dichmann D.S."/>
            <person name="Dubchak I."/>
            <person name="Amaya E."/>
            <person name="Detter J.C."/>
            <person name="Fletcher R."/>
            <person name="Gerhard D.S."/>
            <person name="Goodstein D."/>
            <person name="Graves T."/>
            <person name="Grigoriev I.V."/>
            <person name="Grimwood J."/>
            <person name="Kawashima T."/>
            <person name="Lindquist E."/>
            <person name="Lucas S.M."/>
            <person name="Mead P.E."/>
            <person name="Mitros T."/>
            <person name="Ogino H."/>
            <person name="Ohta Y."/>
            <person name="Poliakov A.V."/>
            <person name="Pollet N."/>
            <person name="Robert J."/>
            <person name="Salamov A."/>
            <person name="Sater A.K."/>
            <person name="Schmutz J."/>
            <person name="Terry A."/>
            <person name="Vize P.D."/>
            <person name="Warren W.C."/>
            <person name="Wells D."/>
            <person name="Wills A."/>
            <person name="Wilson R.K."/>
            <person name="Zimmerman L.B."/>
            <person name="Zorn A.M."/>
            <person name="Grainger R."/>
            <person name="Grammer T."/>
            <person name="Khokha M.K."/>
            <person name="Richardson P.M."/>
            <person name="Rokhsar D.S."/>
        </authorList>
    </citation>
    <scope>NUCLEOTIDE SEQUENCE [LARGE SCALE GENOMIC DNA]</scope>
    <source>
        <strain evidence="3">Nigerian</strain>
    </source>
</reference>
<organism evidence="3">
    <name type="scientific">Xenopus tropicalis</name>
    <name type="common">Western clawed frog</name>
    <name type="synonym">Silurana tropicalis</name>
    <dbReference type="NCBI Taxonomy" id="8364"/>
    <lineage>
        <taxon>Eukaryota</taxon>
        <taxon>Metazoa</taxon>
        <taxon>Chordata</taxon>
        <taxon>Craniata</taxon>
        <taxon>Vertebrata</taxon>
        <taxon>Euteleostomi</taxon>
        <taxon>Amphibia</taxon>
        <taxon>Batrachia</taxon>
        <taxon>Anura</taxon>
        <taxon>Pipoidea</taxon>
        <taxon>Pipidae</taxon>
        <taxon>Xenopodinae</taxon>
        <taxon>Xenopus</taxon>
        <taxon>Silurana</taxon>
    </lineage>
</organism>
<evidence type="ECO:0000313" key="4">
    <source>
        <dbReference type="Proteomes" id="UP000008143"/>
    </source>
</evidence>
<feature type="compositionally biased region" description="Basic and acidic residues" evidence="1">
    <location>
        <begin position="1251"/>
        <end position="1269"/>
    </location>
</feature>
<feature type="compositionally biased region" description="Basic and acidic residues" evidence="1">
    <location>
        <begin position="1196"/>
        <end position="1206"/>
    </location>
</feature>
<feature type="compositionally biased region" description="Acidic residues" evidence="1">
    <location>
        <begin position="1490"/>
        <end position="1504"/>
    </location>
</feature>
<dbReference type="PANTHER" id="PTHR23034:SF2">
    <property type="entry name" value="GLUTAMATE-RICH PROTEIN 3"/>
    <property type="match status" value="1"/>
</dbReference>
<feature type="compositionally biased region" description="Basic and acidic residues" evidence="1">
    <location>
        <begin position="1709"/>
        <end position="1738"/>
    </location>
</feature>
<dbReference type="RefSeq" id="XP_017949022.2">
    <property type="nucleotide sequence ID" value="XM_018093533.2"/>
</dbReference>
<dbReference type="OrthoDB" id="120976at2759"/>
<feature type="compositionally biased region" description="Acidic residues" evidence="1">
    <location>
        <begin position="1514"/>
        <end position="1546"/>
    </location>
</feature>
<feature type="compositionally biased region" description="Polar residues" evidence="1">
    <location>
        <begin position="758"/>
        <end position="768"/>
    </location>
</feature>
<reference evidence="3" key="2">
    <citation type="submission" date="2021-03" db="UniProtKB">
        <authorList>
            <consortium name="Ensembl"/>
        </authorList>
    </citation>
    <scope>IDENTIFICATION</scope>
</reference>
<feature type="compositionally biased region" description="Polar residues" evidence="1">
    <location>
        <begin position="1793"/>
        <end position="1810"/>
    </location>
</feature>
<feature type="domain" description="DUF4590" evidence="2">
    <location>
        <begin position="298"/>
        <end position="411"/>
    </location>
</feature>
<accession>A0A803JJ45</accession>
<feature type="compositionally biased region" description="Polar residues" evidence="1">
    <location>
        <begin position="1905"/>
        <end position="1914"/>
    </location>
</feature>
<feature type="compositionally biased region" description="Acidic residues" evidence="1">
    <location>
        <begin position="1747"/>
        <end position="1756"/>
    </location>
</feature>
<feature type="compositionally biased region" description="Polar residues" evidence="1">
    <location>
        <begin position="1839"/>
        <end position="1852"/>
    </location>
</feature>
<dbReference type="InterPro" id="IPR027962">
    <property type="entry name" value="ERICH3"/>
</dbReference>
<feature type="compositionally biased region" description="Acidic residues" evidence="1">
    <location>
        <begin position="1556"/>
        <end position="1565"/>
    </location>
</feature>
<feature type="compositionally biased region" description="Polar residues" evidence="1">
    <location>
        <begin position="858"/>
        <end position="885"/>
    </location>
</feature>
<feature type="compositionally biased region" description="Polar residues" evidence="1">
    <location>
        <begin position="662"/>
        <end position="673"/>
    </location>
</feature>
<dbReference type="Bgee" id="ENSXETG00000002998">
    <property type="expression patterns" value="Expressed in testis and 3 other cell types or tissues"/>
</dbReference>
<feature type="compositionally biased region" description="Basic and acidic residues" evidence="1">
    <location>
        <begin position="676"/>
        <end position="694"/>
    </location>
</feature>
<dbReference type="Proteomes" id="UP000008143">
    <property type="component" value="Chromosome 4"/>
</dbReference>
<dbReference type="AGR" id="Xenbase:XB-GENE-5880720"/>
<feature type="region of interest" description="Disordered" evidence="1">
    <location>
        <begin position="111"/>
        <end position="201"/>
    </location>
</feature>
<feature type="compositionally biased region" description="Basic and acidic residues" evidence="1">
    <location>
        <begin position="935"/>
        <end position="948"/>
    </location>
</feature>
<feature type="compositionally biased region" description="Acidic residues" evidence="1">
    <location>
        <begin position="489"/>
        <end position="513"/>
    </location>
</feature>
<dbReference type="Pfam" id="PF15257">
    <property type="entry name" value="DUF4590"/>
    <property type="match status" value="1"/>
</dbReference>